<dbReference type="GO" id="GO:0006888">
    <property type="term" value="P:endoplasmic reticulum to Golgi vesicle-mediated transport"/>
    <property type="evidence" value="ECO:0007669"/>
    <property type="project" value="TreeGrafter"/>
</dbReference>
<dbReference type="InParanoid" id="W3XMH1"/>
<evidence type="ECO:0000313" key="9">
    <source>
        <dbReference type="EMBL" id="ETS87223.1"/>
    </source>
</evidence>
<dbReference type="GeneID" id="19266064"/>
<sequence length="117" mass="12742">MNAQRTAIHESRLTKSPLPIPEQDDNHDLLTQLDTAHIDTLQVQSPTTTLQYSDPSRIAVLLLNAVAILSEDRFLARVGLSASSHDPAFGAGPGGDQSFKFKLMNMIASVRMLTRGT</sequence>
<organism evidence="9 10">
    <name type="scientific">Pestalotiopsis fici (strain W106-1 / CGMCC3.15140)</name>
    <dbReference type="NCBI Taxonomy" id="1229662"/>
    <lineage>
        <taxon>Eukaryota</taxon>
        <taxon>Fungi</taxon>
        <taxon>Dikarya</taxon>
        <taxon>Ascomycota</taxon>
        <taxon>Pezizomycotina</taxon>
        <taxon>Sordariomycetes</taxon>
        <taxon>Xylariomycetidae</taxon>
        <taxon>Amphisphaeriales</taxon>
        <taxon>Sporocadaceae</taxon>
        <taxon>Pestalotiopsis</taxon>
    </lineage>
</organism>
<dbReference type="GO" id="GO:0030134">
    <property type="term" value="C:COPII-coated ER to Golgi transport vesicle"/>
    <property type="evidence" value="ECO:0007669"/>
    <property type="project" value="TreeGrafter"/>
</dbReference>
<dbReference type="HOGENOM" id="CLU_2085602_0_0_1"/>
<keyword evidence="4" id="KW-0653">Protein transport</keyword>
<dbReference type="GO" id="GO:0000139">
    <property type="term" value="C:Golgi membrane"/>
    <property type="evidence" value="ECO:0007669"/>
    <property type="project" value="TreeGrafter"/>
</dbReference>
<accession>W3XMH1</accession>
<dbReference type="STRING" id="1229662.W3XMH1"/>
<evidence type="ECO:0000313" key="10">
    <source>
        <dbReference type="Proteomes" id="UP000030651"/>
    </source>
</evidence>
<dbReference type="PANTHER" id="PTHR15858">
    <property type="entry name" value="IMMEDIATE EARLY RESPONSE 3-INTERACTING PROTEIN 1"/>
    <property type="match status" value="1"/>
</dbReference>
<dbReference type="OrthoDB" id="15356at2759"/>
<dbReference type="PANTHER" id="PTHR15858:SF0">
    <property type="entry name" value="IMMEDIATE EARLY RESPONSE 3-INTERACTING PROTEIN 1"/>
    <property type="match status" value="1"/>
</dbReference>
<keyword evidence="6" id="KW-0472">Membrane</keyword>
<feature type="region of interest" description="Disordered" evidence="8">
    <location>
        <begin position="1"/>
        <end position="26"/>
    </location>
</feature>
<evidence type="ECO:0000256" key="2">
    <source>
        <dbReference type="ARBA" id="ARBA00022448"/>
    </source>
</evidence>
<evidence type="ECO:0000256" key="3">
    <source>
        <dbReference type="ARBA" id="ARBA00022692"/>
    </source>
</evidence>
<comment type="subcellular location">
    <subcellularLocation>
        <location evidence="1">Membrane</location>
    </subcellularLocation>
</comment>
<dbReference type="GO" id="GO:0015031">
    <property type="term" value="P:protein transport"/>
    <property type="evidence" value="ECO:0007669"/>
    <property type="project" value="UniProtKB-KW"/>
</dbReference>
<dbReference type="RefSeq" id="XP_007827823.1">
    <property type="nucleotide sequence ID" value="XM_007829632.1"/>
</dbReference>
<dbReference type="EMBL" id="KI912109">
    <property type="protein sequence ID" value="ETS87223.1"/>
    <property type="molecule type" value="Genomic_DNA"/>
</dbReference>
<evidence type="ECO:0000256" key="4">
    <source>
        <dbReference type="ARBA" id="ARBA00022927"/>
    </source>
</evidence>
<dbReference type="GO" id="GO:0005789">
    <property type="term" value="C:endoplasmic reticulum membrane"/>
    <property type="evidence" value="ECO:0007669"/>
    <property type="project" value="TreeGrafter"/>
</dbReference>
<dbReference type="InterPro" id="IPR013880">
    <property type="entry name" value="Yos1"/>
</dbReference>
<evidence type="ECO:0000256" key="5">
    <source>
        <dbReference type="ARBA" id="ARBA00022989"/>
    </source>
</evidence>
<comment type="similarity">
    <text evidence="7">Belongs to the YOS1 family.</text>
</comment>
<reference evidence="10" key="1">
    <citation type="journal article" date="2015" name="BMC Genomics">
        <title>Genomic and transcriptomic analysis of the endophytic fungus Pestalotiopsis fici reveals its lifestyle and high potential for synthesis of natural products.</title>
        <authorList>
            <person name="Wang X."/>
            <person name="Zhang X."/>
            <person name="Liu L."/>
            <person name="Xiang M."/>
            <person name="Wang W."/>
            <person name="Sun X."/>
            <person name="Che Y."/>
            <person name="Guo L."/>
            <person name="Liu G."/>
            <person name="Guo L."/>
            <person name="Wang C."/>
            <person name="Yin W.B."/>
            <person name="Stadler M."/>
            <person name="Zhang X."/>
            <person name="Liu X."/>
        </authorList>
    </citation>
    <scope>NUCLEOTIDE SEQUENCE [LARGE SCALE GENOMIC DNA]</scope>
    <source>
        <strain evidence="10">W106-1 / CGMCC3.15140</strain>
    </source>
</reference>
<dbReference type="eggNOG" id="KOG4779">
    <property type="taxonomic scope" value="Eukaryota"/>
</dbReference>
<keyword evidence="2" id="KW-0813">Transport</keyword>
<proteinExistence type="inferred from homology"/>
<dbReference type="KEGG" id="pfy:PFICI_01051"/>
<evidence type="ECO:0000256" key="1">
    <source>
        <dbReference type="ARBA" id="ARBA00004370"/>
    </source>
</evidence>
<gene>
    <name evidence="9" type="ORF">PFICI_01051</name>
</gene>
<keyword evidence="5" id="KW-1133">Transmembrane helix</keyword>
<keyword evidence="10" id="KW-1185">Reference proteome</keyword>
<dbReference type="Pfam" id="PF08571">
    <property type="entry name" value="Yos1"/>
    <property type="match status" value="1"/>
</dbReference>
<evidence type="ECO:0000256" key="8">
    <source>
        <dbReference type="SAM" id="MobiDB-lite"/>
    </source>
</evidence>
<dbReference type="Proteomes" id="UP000030651">
    <property type="component" value="Unassembled WGS sequence"/>
</dbReference>
<evidence type="ECO:0000256" key="6">
    <source>
        <dbReference type="ARBA" id="ARBA00023136"/>
    </source>
</evidence>
<dbReference type="AlphaFoldDB" id="W3XMH1"/>
<keyword evidence="3" id="KW-0812">Transmembrane</keyword>
<evidence type="ECO:0000256" key="7">
    <source>
        <dbReference type="ARBA" id="ARBA00024203"/>
    </source>
</evidence>
<protein>
    <submittedName>
        <fullName evidence="9">Uncharacterized protein</fullName>
    </submittedName>
</protein>
<name>W3XMH1_PESFW</name>